<gene>
    <name evidence="2" type="ORF">ROJ8625_02422</name>
</gene>
<proteinExistence type="predicted"/>
<evidence type="ECO:0000313" key="2">
    <source>
        <dbReference type="EMBL" id="SLN49228.1"/>
    </source>
</evidence>
<organism evidence="2 3">
    <name type="scientific">Roseivivax jejudonensis</name>
    <dbReference type="NCBI Taxonomy" id="1529041"/>
    <lineage>
        <taxon>Bacteria</taxon>
        <taxon>Pseudomonadati</taxon>
        <taxon>Pseudomonadota</taxon>
        <taxon>Alphaproteobacteria</taxon>
        <taxon>Rhodobacterales</taxon>
        <taxon>Roseobacteraceae</taxon>
        <taxon>Roseivivax</taxon>
    </lineage>
</organism>
<dbReference type="Gene3D" id="3.30.950.30">
    <property type="entry name" value="Schlafen, AAA domain"/>
    <property type="match status" value="1"/>
</dbReference>
<feature type="domain" description="Schlafen AlbA-2" evidence="1">
    <location>
        <begin position="1"/>
        <end position="108"/>
    </location>
</feature>
<evidence type="ECO:0000313" key="3">
    <source>
        <dbReference type="Proteomes" id="UP000193570"/>
    </source>
</evidence>
<protein>
    <submittedName>
        <fullName evidence="2">Divergent AAA domain protein</fullName>
    </submittedName>
</protein>
<dbReference type="Proteomes" id="UP000193570">
    <property type="component" value="Unassembled WGS sequence"/>
</dbReference>
<dbReference type="EMBL" id="FWFK01000004">
    <property type="protein sequence ID" value="SLN49228.1"/>
    <property type="molecule type" value="Genomic_DNA"/>
</dbReference>
<dbReference type="InterPro" id="IPR038461">
    <property type="entry name" value="Schlafen_AlbA_2_dom_sf"/>
</dbReference>
<accession>A0A1X6ZEB9</accession>
<sequence length="307" mass="33817">MKTIAAFSNQSGGIIVFGVCDRPRDLIGLTGPLLDEGIQSDLLKTSLVPHPITEFREASVHGIRVAVLQVSPLSNKPCIAAKDLTAGAGQPHMLRQGVIYARRRGQTAAISGSEFVQILQERDESIRHQIFGFLSRGRKVGFDRAIIADASSPGEAEGDVTYFLPYDAAKDLNVIDRANLVDDGGAPAYQIQGNIELTVPAANDPRQPMLPSRAADEIRHRVQQATLNDLPFNSTHLRKIAAHLGFWKTKEGDERHTGYQSMTERPFYFRDGREAVARFAEESPREFLEVCASAQNRARWQETGDAP</sequence>
<reference evidence="2 3" key="1">
    <citation type="submission" date="2017-03" db="EMBL/GenBank/DDBJ databases">
        <authorList>
            <person name="Afonso C.L."/>
            <person name="Miller P.J."/>
            <person name="Scott M.A."/>
            <person name="Spackman E."/>
            <person name="Goraichik I."/>
            <person name="Dimitrov K.M."/>
            <person name="Suarez D.L."/>
            <person name="Swayne D.E."/>
        </authorList>
    </citation>
    <scope>NUCLEOTIDE SEQUENCE [LARGE SCALE GENOMIC DNA]</scope>
    <source>
        <strain evidence="2 3">CECT 8625</strain>
    </source>
</reference>
<dbReference type="AlphaFoldDB" id="A0A1X6ZEB9"/>
<keyword evidence="3" id="KW-1185">Reference proteome</keyword>
<dbReference type="InterPro" id="IPR007421">
    <property type="entry name" value="Schlafen_AlbA_2_dom"/>
</dbReference>
<dbReference type="Pfam" id="PF04326">
    <property type="entry name" value="SLFN_AlbA_2"/>
    <property type="match status" value="1"/>
</dbReference>
<name>A0A1X6ZEB9_9RHOB</name>
<evidence type="ECO:0000259" key="1">
    <source>
        <dbReference type="Pfam" id="PF04326"/>
    </source>
</evidence>